<dbReference type="SMART" id="SM00259">
    <property type="entry name" value="ZnF_A20"/>
    <property type="match status" value="1"/>
</dbReference>
<keyword evidence="2 4" id="KW-0863">Zinc-finger</keyword>
<dbReference type="InterPro" id="IPR002653">
    <property type="entry name" value="Znf_A20"/>
</dbReference>
<evidence type="ECO:0000259" key="5">
    <source>
        <dbReference type="PROSITE" id="PS51036"/>
    </source>
</evidence>
<accession>A0A9W8KZ33</accession>
<dbReference type="Proteomes" id="UP001151518">
    <property type="component" value="Unassembled WGS sequence"/>
</dbReference>
<comment type="caution">
    <text evidence="7">The sequence shown here is derived from an EMBL/GenBank/DDBJ whole genome shotgun (WGS) entry which is preliminary data.</text>
</comment>
<gene>
    <name evidence="7" type="ORF">GGI25_001816</name>
</gene>
<proteinExistence type="predicted"/>
<dbReference type="PANTHER" id="PTHR10634">
    <property type="entry name" value="AN1-TYPE ZINC FINGER PROTEIN"/>
    <property type="match status" value="1"/>
</dbReference>
<evidence type="ECO:0000256" key="2">
    <source>
        <dbReference type="ARBA" id="ARBA00022771"/>
    </source>
</evidence>
<feature type="domain" description="A20-type" evidence="5">
    <location>
        <begin position="7"/>
        <end position="41"/>
    </location>
</feature>
<dbReference type="GO" id="GO:0008270">
    <property type="term" value="F:zinc ion binding"/>
    <property type="evidence" value="ECO:0007669"/>
    <property type="project" value="UniProtKB-KW"/>
</dbReference>
<organism evidence="7 8">
    <name type="scientific">Coemansia spiralis</name>
    <dbReference type="NCBI Taxonomy" id="417178"/>
    <lineage>
        <taxon>Eukaryota</taxon>
        <taxon>Fungi</taxon>
        <taxon>Fungi incertae sedis</taxon>
        <taxon>Zoopagomycota</taxon>
        <taxon>Kickxellomycotina</taxon>
        <taxon>Kickxellomycetes</taxon>
        <taxon>Kickxellales</taxon>
        <taxon>Kickxellaceae</taxon>
        <taxon>Coemansia</taxon>
    </lineage>
</organism>
<dbReference type="GO" id="GO:0003677">
    <property type="term" value="F:DNA binding"/>
    <property type="evidence" value="ECO:0007669"/>
    <property type="project" value="InterPro"/>
</dbReference>
<evidence type="ECO:0000256" key="4">
    <source>
        <dbReference type="PROSITE-ProRule" id="PRU00449"/>
    </source>
</evidence>
<keyword evidence="3" id="KW-0862">Zinc</keyword>
<dbReference type="Gene3D" id="1.20.5.4770">
    <property type="match status" value="1"/>
</dbReference>
<keyword evidence="1" id="KW-0479">Metal-binding</keyword>
<sequence>MEKNPDSHQASHCANNCGFYGDPRCNNLCSLCFNKSKNAANQPSAATTAASVSATETQTPIPAATVSASGSEASAATSSIAAATDVGSTSLLSPAAISKALSQSSHAKPAIEDDEARAMSSTVISSSVPCSGVASPLVDLSSASESCASTPARKVQAKKGRCFQCRARVALVKQTTNKCRCEYVFCDSHRLPDQHDCEFDFMTRERKTLEKNNPKLNMKRKGGLSFTRID</sequence>
<dbReference type="SUPFAM" id="SSF57716">
    <property type="entry name" value="Glucocorticoid receptor-like (DNA-binding domain)"/>
    <property type="match status" value="1"/>
</dbReference>
<dbReference type="PANTHER" id="PTHR10634:SF67">
    <property type="entry name" value="AN1-TYPE ZINC FINGER PROTEIN 3"/>
    <property type="match status" value="1"/>
</dbReference>
<reference evidence="7" key="1">
    <citation type="submission" date="2022-07" db="EMBL/GenBank/DDBJ databases">
        <title>Phylogenomic reconstructions and comparative analyses of Kickxellomycotina fungi.</title>
        <authorList>
            <person name="Reynolds N.K."/>
            <person name="Stajich J.E."/>
            <person name="Barry K."/>
            <person name="Grigoriev I.V."/>
            <person name="Crous P."/>
            <person name="Smith M.E."/>
        </authorList>
    </citation>
    <scope>NUCLEOTIDE SEQUENCE</scope>
    <source>
        <strain evidence="7">NRRL 3115</strain>
    </source>
</reference>
<dbReference type="Pfam" id="PF01428">
    <property type="entry name" value="zf-AN1"/>
    <property type="match status" value="1"/>
</dbReference>
<evidence type="ECO:0000259" key="6">
    <source>
        <dbReference type="PROSITE" id="PS51039"/>
    </source>
</evidence>
<protein>
    <submittedName>
        <fullName evidence="7">Uncharacterized protein</fullName>
    </submittedName>
</protein>
<dbReference type="InterPro" id="IPR035896">
    <property type="entry name" value="AN1-like_Znf"/>
</dbReference>
<dbReference type="InterPro" id="IPR050652">
    <property type="entry name" value="AN1_A20_ZnFinger"/>
</dbReference>
<evidence type="ECO:0000313" key="8">
    <source>
        <dbReference type="Proteomes" id="UP001151518"/>
    </source>
</evidence>
<feature type="domain" description="AN1-type" evidence="6">
    <location>
        <begin position="156"/>
        <end position="205"/>
    </location>
</feature>
<dbReference type="PROSITE" id="PS51036">
    <property type="entry name" value="ZF_A20"/>
    <property type="match status" value="1"/>
</dbReference>
<dbReference type="OrthoDB" id="428577at2759"/>
<dbReference type="Pfam" id="PF01754">
    <property type="entry name" value="zf-A20"/>
    <property type="match status" value="1"/>
</dbReference>
<dbReference type="InterPro" id="IPR000058">
    <property type="entry name" value="Znf_AN1"/>
</dbReference>
<dbReference type="Gene3D" id="4.10.1110.10">
    <property type="entry name" value="AN1-like Zinc finger"/>
    <property type="match status" value="1"/>
</dbReference>
<evidence type="ECO:0000256" key="3">
    <source>
        <dbReference type="ARBA" id="ARBA00022833"/>
    </source>
</evidence>
<dbReference type="AlphaFoldDB" id="A0A9W8KZ33"/>
<dbReference type="EMBL" id="JANBTW010000015">
    <property type="protein sequence ID" value="KAJ2679044.1"/>
    <property type="molecule type" value="Genomic_DNA"/>
</dbReference>
<dbReference type="SUPFAM" id="SSF118310">
    <property type="entry name" value="AN1-like Zinc finger"/>
    <property type="match status" value="1"/>
</dbReference>
<evidence type="ECO:0000313" key="7">
    <source>
        <dbReference type="EMBL" id="KAJ2679044.1"/>
    </source>
</evidence>
<dbReference type="PROSITE" id="PS51039">
    <property type="entry name" value="ZF_AN1"/>
    <property type="match status" value="1"/>
</dbReference>
<dbReference type="SMART" id="SM00154">
    <property type="entry name" value="ZnF_AN1"/>
    <property type="match status" value="1"/>
</dbReference>
<name>A0A9W8KZ33_9FUNG</name>
<evidence type="ECO:0000256" key="1">
    <source>
        <dbReference type="ARBA" id="ARBA00022723"/>
    </source>
</evidence>